<comment type="function">
    <text evidence="8">Involved in the transmission of sensory signals from the chemoreceptors to the flagellar motors. CheA is autophosphorylated; it can transfer its phosphate group to either CheB or CheY.</text>
</comment>
<evidence type="ECO:0000256" key="7">
    <source>
        <dbReference type="ARBA" id="ARBA00023012"/>
    </source>
</evidence>
<dbReference type="InterPro" id="IPR051315">
    <property type="entry name" value="Bact_Chemotaxis_CheA"/>
</dbReference>
<feature type="modified residue" description="Phosphohistidine" evidence="9">
    <location>
        <position position="1217"/>
    </location>
</feature>
<dbReference type="SUPFAM" id="SSF52172">
    <property type="entry name" value="CheY-like"/>
    <property type="match status" value="1"/>
</dbReference>
<feature type="domain" description="HPt" evidence="16">
    <location>
        <begin position="1324"/>
        <end position="1429"/>
    </location>
</feature>
<keyword evidence="6 17" id="KW-0418">Kinase</keyword>
<dbReference type="PROSITE" id="PS50109">
    <property type="entry name" value="HIS_KIN"/>
    <property type="match status" value="1"/>
</dbReference>
<dbReference type="SMART" id="SM00073">
    <property type="entry name" value="HPT"/>
    <property type="match status" value="3"/>
</dbReference>
<evidence type="ECO:0000256" key="3">
    <source>
        <dbReference type="ARBA" id="ARBA00021495"/>
    </source>
</evidence>
<evidence type="ECO:0000256" key="6">
    <source>
        <dbReference type="ARBA" id="ARBA00022777"/>
    </source>
</evidence>
<dbReference type="Pfam" id="PF00072">
    <property type="entry name" value="Response_reg"/>
    <property type="match status" value="1"/>
</dbReference>
<dbReference type="InterPro" id="IPR036890">
    <property type="entry name" value="HATPase_C_sf"/>
</dbReference>
<dbReference type="Gene3D" id="3.40.50.2300">
    <property type="match status" value="1"/>
</dbReference>
<feature type="modified residue" description="Phosphohistidine" evidence="9">
    <location>
        <position position="648"/>
    </location>
</feature>
<keyword evidence="4 10" id="KW-0597">Phosphoprotein</keyword>
<feature type="region of interest" description="Disordered" evidence="12">
    <location>
        <begin position="752"/>
        <end position="774"/>
    </location>
</feature>
<proteinExistence type="predicted"/>
<dbReference type="FunFam" id="3.30.565.10:FF:000016">
    <property type="entry name" value="Chemotaxis protein CheA, putative"/>
    <property type="match status" value="1"/>
</dbReference>
<feature type="domain" description="HPt" evidence="16">
    <location>
        <begin position="1170"/>
        <end position="1274"/>
    </location>
</feature>
<dbReference type="SUPFAM" id="SSF47226">
    <property type="entry name" value="Histidine-containing phosphotransfer domain, HPT domain"/>
    <property type="match status" value="7"/>
</dbReference>
<evidence type="ECO:0000256" key="12">
    <source>
        <dbReference type="SAM" id="MobiDB-lite"/>
    </source>
</evidence>
<dbReference type="Pfam" id="PF01584">
    <property type="entry name" value="CheW"/>
    <property type="match status" value="1"/>
</dbReference>
<evidence type="ECO:0000256" key="9">
    <source>
        <dbReference type="PROSITE-ProRule" id="PRU00110"/>
    </source>
</evidence>
<dbReference type="CDD" id="cd00088">
    <property type="entry name" value="HPT"/>
    <property type="match status" value="3"/>
</dbReference>
<dbReference type="InterPro" id="IPR002545">
    <property type="entry name" value="CheW-lke_dom"/>
</dbReference>
<dbReference type="SUPFAM" id="SSF55874">
    <property type="entry name" value="ATPase domain of HSP90 chaperone/DNA topoisomerase II/histidine kinase"/>
    <property type="match status" value="1"/>
</dbReference>
<accession>A0A078MHR8</accession>
<dbReference type="SUPFAM" id="SSF50341">
    <property type="entry name" value="CheW-like"/>
    <property type="match status" value="1"/>
</dbReference>
<evidence type="ECO:0000256" key="10">
    <source>
        <dbReference type="PROSITE-ProRule" id="PRU00169"/>
    </source>
</evidence>
<dbReference type="Pfam" id="PF01627">
    <property type="entry name" value="Hpt"/>
    <property type="match status" value="5"/>
</dbReference>
<dbReference type="RefSeq" id="WP_044499456.1">
    <property type="nucleotide sequence ID" value="NZ_LK391969.1"/>
</dbReference>
<keyword evidence="5" id="KW-0808">Transferase</keyword>
<dbReference type="PRINTS" id="PR00344">
    <property type="entry name" value="BCTRLSENSOR"/>
</dbReference>
<dbReference type="Gene3D" id="1.20.120.160">
    <property type="entry name" value="HPT domain"/>
    <property type="match status" value="6"/>
</dbReference>
<dbReference type="InterPro" id="IPR004105">
    <property type="entry name" value="CheA-like_dim"/>
</dbReference>
<evidence type="ECO:0000256" key="8">
    <source>
        <dbReference type="ARBA" id="ARBA00035100"/>
    </source>
</evidence>
<protein>
    <recommendedName>
        <fullName evidence="3">Chemotaxis protein CheA</fullName>
        <ecNumber evidence="2">2.7.13.3</ecNumber>
    </recommendedName>
</protein>
<dbReference type="InterPro" id="IPR003594">
    <property type="entry name" value="HATPase_dom"/>
</dbReference>
<dbReference type="PANTHER" id="PTHR43395">
    <property type="entry name" value="SENSOR HISTIDINE KINASE CHEA"/>
    <property type="match status" value="1"/>
</dbReference>
<dbReference type="Pfam" id="PF02518">
    <property type="entry name" value="HATPase_c"/>
    <property type="match status" value="1"/>
</dbReference>
<evidence type="ECO:0000313" key="17">
    <source>
        <dbReference type="EMBL" id="CEA04957.1"/>
    </source>
</evidence>
<dbReference type="InterPro" id="IPR005467">
    <property type="entry name" value="His_kinase_dom"/>
</dbReference>
<organism evidence="17">
    <name type="scientific">Pseudomonas saudimassiliensis</name>
    <dbReference type="NCBI Taxonomy" id="1461581"/>
    <lineage>
        <taxon>Bacteria</taxon>
        <taxon>Pseudomonadati</taxon>
        <taxon>Pseudomonadota</taxon>
        <taxon>Gammaproteobacteria</taxon>
        <taxon>Pseudomonadales</taxon>
        <taxon>Pseudomonadaceae</taxon>
        <taxon>Pseudomonas</taxon>
    </lineage>
</organism>
<dbReference type="GO" id="GO:0006935">
    <property type="term" value="P:chemotaxis"/>
    <property type="evidence" value="ECO:0007669"/>
    <property type="project" value="InterPro"/>
</dbReference>
<dbReference type="SMART" id="SM00448">
    <property type="entry name" value="REC"/>
    <property type="match status" value="1"/>
</dbReference>
<dbReference type="InterPro" id="IPR004358">
    <property type="entry name" value="Sig_transdc_His_kin-like_C"/>
</dbReference>
<dbReference type="OrthoDB" id="9803176at2"/>
<evidence type="ECO:0000259" key="14">
    <source>
        <dbReference type="PROSITE" id="PS50110"/>
    </source>
</evidence>
<dbReference type="SMART" id="SM01231">
    <property type="entry name" value="H-kinase_dim"/>
    <property type="match status" value="1"/>
</dbReference>
<evidence type="ECO:0000259" key="13">
    <source>
        <dbReference type="PROSITE" id="PS50109"/>
    </source>
</evidence>
<dbReference type="CDD" id="cd16916">
    <property type="entry name" value="HATPase_CheA-like"/>
    <property type="match status" value="1"/>
</dbReference>
<evidence type="ECO:0000256" key="1">
    <source>
        <dbReference type="ARBA" id="ARBA00000085"/>
    </source>
</evidence>
<feature type="compositionally biased region" description="Acidic residues" evidence="12">
    <location>
        <begin position="757"/>
        <end position="774"/>
    </location>
</feature>
<feature type="domain" description="HPt" evidence="16">
    <location>
        <begin position="883"/>
        <end position="986"/>
    </location>
</feature>
<dbReference type="EC" id="2.7.13.3" evidence="2"/>
<feature type="modified residue" description="4-aspartylphosphate" evidence="10">
    <location>
        <position position="2017"/>
    </location>
</feature>
<feature type="domain" description="Response regulatory" evidence="14">
    <location>
        <begin position="1968"/>
        <end position="2084"/>
    </location>
</feature>
<dbReference type="PROSITE" id="PS50894">
    <property type="entry name" value="HPT"/>
    <property type="match status" value="4"/>
</dbReference>
<dbReference type="PROSITE" id="PS50851">
    <property type="entry name" value="CHEW"/>
    <property type="match status" value="1"/>
</dbReference>
<name>A0A078MHR8_9PSED</name>
<evidence type="ECO:0000259" key="16">
    <source>
        <dbReference type="PROSITE" id="PS50894"/>
    </source>
</evidence>
<dbReference type="CDD" id="cd17546">
    <property type="entry name" value="REC_hyHK_CKI1_RcsC-like"/>
    <property type="match status" value="1"/>
</dbReference>
<feature type="domain" description="CheW-like" evidence="15">
    <location>
        <begin position="1805"/>
        <end position="1944"/>
    </location>
</feature>
<dbReference type="Gene3D" id="3.30.565.10">
    <property type="entry name" value="Histidine kinase-like ATPase, C-terminal domain"/>
    <property type="match status" value="1"/>
</dbReference>
<dbReference type="SMART" id="SM00260">
    <property type="entry name" value="CheW"/>
    <property type="match status" value="1"/>
</dbReference>
<dbReference type="InterPro" id="IPR011006">
    <property type="entry name" value="CheY-like_superfamily"/>
</dbReference>
<dbReference type="InterPro" id="IPR058661">
    <property type="entry name" value="FimL_2nd"/>
</dbReference>
<dbReference type="PATRIC" id="fig|1461581.3.peg.1795"/>
<comment type="catalytic activity">
    <reaction evidence="1">
        <text>ATP + protein L-histidine = ADP + protein N-phospho-L-histidine.</text>
        <dbReference type="EC" id="2.7.13.3"/>
    </reaction>
</comment>
<feature type="domain" description="Histidine kinase" evidence="13">
    <location>
        <begin position="1570"/>
        <end position="1803"/>
    </location>
</feature>
<comment type="caution">
    <text evidence="9">Lacks conserved residue(s) required for the propagation of feature annotation.</text>
</comment>
<feature type="coiled-coil region" evidence="11">
    <location>
        <begin position="231"/>
        <end position="258"/>
    </location>
</feature>
<dbReference type="PROSITE" id="PS50110">
    <property type="entry name" value="RESPONSE_REGULATORY"/>
    <property type="match status" value="1"/>
</dbReference>
<dbReference type="EMBL" id="LK391969">
    <property type="protein sequence ID" value="CEF26883.1"/>
    <property type="molecule type" value="Genomic_DNA"/>
</dbReference>
<feature type="domain" description="HPt" evidence="16">
    <location>
        <begin position="601"/>
        <end position="705"/>
    </location>
</feature>
<keyword evidence="7" id="KW-0902">Two-component regulatory system</keyword>
<gene>
    <name evidence="17" type="ORF">BN1049_01817</name>
</gene>
<evidence type="ECO:0000256" key="4">
    <source>
        <dbReference type="ARBA" id="ARBA00022553"/>
    </source>
</evidence>
<sequence>MGDRHDYVALDWVKGEISETLNQARQALEAFVESPEDTTRLRFCLTYIHQVHGTLQMVEFYGAALLAEEMEKLAQALMHGTCSRESEALEVLMQAILQMPVYLDRVQTGRRDLPLLLLPLLNDMRTARGEKLLSENALFSPDLSAGRAPGGDPQADYASDQVAPQLRKLRQAMQIAHAAIIREQNVPASAHQLGRVFGRLEQLFQGTPFAELWSIFAGIAEGLELGTIDNGAAVRQLLRQADRELRQLQEEDASIAERAPAPELLRNLLFYIAKSSGDSPRLAGLKQQYQLQTLWQEDRQAPGSDSRMVGPDRGTMESVTQALDEELLQVKERLDLFVRSSERRPQALAELLPAMKRIADTLAVLGLGQPRRVLQEQVERVEALSRGDSAPSDAQLMEIAGGVLYVEASMHGIFAIDRAPAEAEAEPRQSRQLVGAQDLLQVQQQVVLEARNALELTRDAVNAFIAGQWDHAQLEPAAELLNSVRGGLTMLPLERAAAAVAACRQYLSQQLIAQRKVPDWEALDALADVITSIDYYLERVAEDDADRGDSILAVAEERLRLLGYGPEQLAGALANPSAAEAVDATAAPVAPAQLDQGEEDEDELDPELLEIFIEEVGEVLEVFDDYLPRWQADIDDKAARTEVRRGFHTLKGSGRMVRAGVLAELAWSVENMLNRVIDGHVEASPAVFTVANAVRALIPTLLADFAAGDQRQLPEVAQLASQADALSRGESLPDLLIAAPAAVAAPDAEPAFIDTPAEPEPEPEPEPESEPEPEYDIELEPLPLDAVESTVEPMAELPQVEVLGPAQELADDAVQSSDESVEASPVLEEAVLGEDNLEHAGAAAEDAPIAAVPAAPETPLDQDGPLEAEPLVAARQLVEETSQPDLDPLLLKIFRAETQTHIEQINGFLDRSEHELPCPLSDGLQRALHTLKGSAHMAGIQPIAVLATPLEKLAKDFKGNLIPADHAVIELLRDAVSMLEAWLERADAASAVPVPGTEAFLQRLDAIYRDGLERRDTSRADLESEASLLSIFLTEGVDLLLDAGDELARWPAAIDHPALARALRSLAEVAQEVELPLIESLCQGLEDVHEALASQRLPYAGEVAATLAVGHERLIGMMDQVAAHQHVQPASEELAALADLFRVYSLQPDALPTNETGSAASAEDRWHLVEAGTDAELVDIFLDEAQEILDTSAASLQLWLGEPSDEAPLHALLRDLHTLKGGARMAEIRPVGDLAHELEFLYEGLLAQRFSLIEGLPELLLACQDSLTDMVEGVMAGRSISDGMELIRAIRDFRAQPDQPPQWSSLAEPEPTMEAEIAPPPAAEPAAGGEMFGMFIDEALELLQPCATLLARHGTEPQATAELLHRIQTLKGSARLAGRHDVAEQARHLETALQQTDPATLPTLAGDLAGLQGLIAQLAAGHQPAVGDSQLVPASPVTVTPTPVPVAPERSLAEIRALLQQAMDAGSGPGQAANRGAVQETIKVPAGLLEELVNLAGETSIFRGRVEQQVSDISQTLTDMEATIERVRDQLRRLDMETQAQILSRHQEEIEQGYEDFDPLEMDRYSQLQQLSRSLFESASDMLDLKETLATRSRDAETLLLQQARVNTELQEGLMRTRMVPFERLLPRLRRVVRQVSGELGKQVSLAVGSAEGEMDRSVLERMMGPLEHMLRNAVDHGIELPEVRAAQGKPEEGSVTLDVHREGSEIVIRLSDDGRGVDLQAVRAKAIERGLMDADAALTDQEVLQFILQAGFSTAQQVTQISGRGVGMDVVNAEIKQLGGSMTLATEAGQGTSFNIRLPFTVSVNRALMVYSGDDLYAIPLNTIEGIVRVSGYELEAYYAPDAPPFEYAGKTYDLRYLGDLLATGQQPRLSGHSLPLPVILVRGAEHSMAVQVDALAGSREIVVKSLGKQFAVVPGISGATILGDGRVVVILDLLAVIRVQQALLSQQLLAAERAAANAPQANRSTQVMVVDDSITVRKVTTRLLERHGMEVVTAKDGVDAIARLKDFQPDIMLLDIEMPRMDGFEVATLVRHDQRLKDLPIVMITSRTGEKHRERARSLGVNEYLGKPYQETQLLEVIDSLVHQCD</sequence>
<dbReference type="InterPro" id="IPR001789">
    <property type="entry name" value="Sig_transdc_resp-reg_receiver"/>
</dbReference>
<dbReference type="EMBL" id="LM997413">
    <property type="protein sequence ID" value="CEA04957.1"/>
    <property type="molecule type" value="Genomic_DNA"/>
</dbReference>
<dbReference type="InterPro" id="IPR036641">
    <property type="entry name" value="HPT_dom_sf"/>
</dbReference>
<keyword evidence="11" id="KW-0175">Coiled coil</keyword>
<feature type="coiled-coil region" evidence="11">
    <location>
        <begin position="1510"/>
        <end position="1537"/>
    </location>
</feature>
<reference evidence="17" key="1">
    <citation type="submission" date="2014-07" db="EMBL/GenBank/DDBJ databases">
        <authorList>
            <person name="Urmite Genomes Urmite Genomes"/>
        </authorList>
    </citation>
    <scope>NUCLEOTIDE SEQUENCE</scope>
    <source>
        <strain evidence="17">12M76_air</strain>
    </source>
</reference>
<dbReference type="GO" id="GO:0005737">
    <property type="term" value="C:cytoplasm"/>
    <property type="evidence" value="ECO:0007669"/>
    <property type="project" value="InterPro"/>
</dbReference>
<feature type="modified residue" description="Phosphohistidine" evidence="9">
    <location>
        <position position="929"/>
    </location>
</feature>
<dbReference type="GO" id="GO:0000155">
    <property type="term" value="F:phosphorelay sensor kinase activity"/>
    <property type="evidence" value="ECO:0007669"/>
    <property type="project" value="InterPro"/>
</dbReference>
<dbReference type="Gene3D" id="2.30.30.40">
    <property type="entry name" value="SH3 Domains"/>
    <property type="match status" value="1"/>
</dbReference>
<dbReference type="InterPro" id="IPR036061">
    <property type="entry name" value="CheW-like_dom_sf"/>
</dbReference>
<evidence type="ECO:0000256" key="11">
    <source>
        <dbReference type="SAM" id="Coils"/>
    </source>
</evidence>
<evidence type="ECO:0000256" key="5">
    <source>
        <dbReference type="ARBA" id="ARBA00022679"/>
    </source>
</evidence>
<evidence type="ECO:0000256" key="2">
    <source>
        <dbReference type="ARBA" id="ARBA00012438"/>
    </source>
</evidence>
<dbReference type="Pfam" id="PF26379">
    <property type="entry name" value="FimL_2nd"/>
    <property type="match status" value="1"/>
</dbReference>
<evidence type="ECO:0000259" key="15">
    <source>
        <dbReference type="PROSITE" id="PS50851"/>
    </source>
</evidence>
<dbReference type="SMART" id="SM00387">
    <property type="entry name" value="HATPase_c"/>
    <property type="match status" value="1"/>
</dbReference>
<dbReference type="PANTHER" id="PTHR43395:SF8">
    <property type="entry name" value="HISTIDINE KINASE"/>
    <property type="match status" value="1"/>
</dbReference>
<dbReference type="InterPro" id="IPR008207">
    <property type="entry name" value="Sig_transdc_His_kin_Hpt_dom"/>
</dbReference>